<name>A0ABY4EI53_9BACI</name>
<dbReference type="GO" id="GO:0008483">
    <property type="term" value="F:transaminase activity"/>
    <property type="evidence" value="ECO:0007669"/>
    <property type="project" value="UniProtKB-KW"/>
</dbReference>
<keyword evidence="2" id="KW-0032">Aminotransferase</keyword>
<dbReference type="Proteomes" id="UP000831787">
    <property type="component" value="Chromosome"/>
</dbReference>
<gene>
    <name evidence="2" type="primary">pseC</name>
    <name evidence="2" type="ORF">MUN89_20045</name>
</gene>
<keyword evidence="2" id="KW-0808">Transferase</keyword>
<dbReference type="RefSeq" id="WP_244709827.1">
    <property type="nucleotide sequence ID" value="NZ_CP095073.1"/>
</dbReference>
<dbReference type="PIRSF" id="PIRSF000390">
    <property type="entry name" value="PLP_StrS"/>
    <property type="match status" value="1"/>
</dbReference>
<dbReference type="EMBL" id="CP095073">
    <property type="protein sequence ID" value="UOQ44122.1"/>
    <property type="molecule type" value="Genomic_DNA"/>
</dbReference>
<organism evidence="2 3">
    <name type="scientific">Halobacillus salinarum</name>
    <dbReference type="NCBI Taxonomy" id="2932257"/>
    <lineage>
        <taxon>Bacteria</taxon>
        <taxon>Bacillati</taxon>
        <taxon>Bacillota</taxon>
        <taxon>Bacilli</taxon>
        <taxon>Bacillales</taxon>
        <taxon>Bacillaceae</taxon>
        <taxon>Halobacillus</taxon>
    </lineage>
</organism>
<dbReference type="NCBIfam" id="TIGR03588">
    <property type="entry name" value="PseC"/>
    <property type="match status" value="1"/>
</dbReference>
<dbReference type="InterPro" id="IPR000653">
    <property type="entry name" value="DegT/StrS_aminotransferase"/>
</dbReference>
<reference evidence="2 3" key="1">
    <citation type="submission" date="2022-04" db="EMBL/GenBank/DDBJ databases">
        <title>Halobacillus sp. isolated from saltern.</title>
        <authorList>
            <person name="Won M."/>
            <person name="Lee C.-M."/>
            <person name="Woen H.-Y."/>
            <person name="Kwon S.-W."/>
        </authorList>
    </citation>
    <scope>NUCLEOTIDE SEQUENCE [LARGE SCALE GENOMIC DNA]</scope>
    <source>
        <strain evidence="2 3">SSBR10-3</strain>
    </source>
</reference>
<dbReference type="Pfam" id="PF01041">
    <property type="entry name" value="DegT_DnrJ_EryC1"/>
    <property type="match status" value="1"/>
</dbReference>
<dbReference type="InterPro" id="IPR015422">
    <property type="entry name" value="PyrdxlP-dep_Trfase_small"/>
</dbReference>
<proteinExistence type="inferred from homology"/>
<dbReference type="Gene3D" id="3.40.640.10">
    <property type="entry name" value="Type I PLP-dependent aspartate aminotransferase-like (Major domain)"/>
    <property type="match status" value="1"/>
</dbReference>
<dbReference type="PANTHER" id="PTHR30244:SF34">
    <property type="entry name" value="DTDP-4-AMINO-4,6-DIDEOXYGALACTOSE TRANSAMINASE"/>
    <property type="match status" value="1"/>
</dbReference>
<comment type="similarity">
    <text evidence="1">Belongs to the DegT/DnrJ/EryC1 family.</text>
</comment>
<evidence type="ECO:0000256" key="1">
    <source>
        <dbReference type="RuleBase" id="RU004508"/>
    </source>
</evidence>
<dbReference type="Gene3D" id="3.90.1150.10">
    <property type="entry name" value="Aspartate Aminotransferase, domain 1"/>
    <property type="match status" value="1"/>
</dbReference>
<keyword evidence="3" id="KW-1185">Reference proteome</keyword>
<dbReference type="InterPro" id="IPR020026">
    <property type="entry name" value="PseC"/>
</dbReference>
<evidence type="ECO:0000313" key="2">
    <source>
        <dbReference type="EMBL" id="UOQ44122.1"/>
    </source>
</evidence>
<dbReference type="CDD" id="cd00616">
    <property type="entry name" value="AHBA_syn"/>
    <property type="match status" value="1"/>
</dbReference>
<dbReference type="InterPro" id="IPR015424">
    <property type="entry name" value="PyrdxlP-dep_Trfase"/>
</dbReference>
<dbReference type="SUPFAM" id="SSF53383">
    <property type="entry name" value="PLP-dependent transferases"/>
    <property type="match status" value="1"/>
</dbReference>
<protein>
    <submittedName>
        <fullName evidence="2">UDP-4-amino-4, 6-dideoxy-N-acetyl-beta-L-altrosamine transaminase</fullName>
        <ecNumber evidence="2">2.6.1.92</ecNumber>
    </submittedName>
</protein>
<dbReference type="EC" id="2.6.1.92" evidence="2"/>
<accession>A0ABY4EI53</accession>
<dbReference type="PANTHER" id="PTHR30244">
    <property type="entry name" value="TRANSAMINASE"/>
    <property type="match status" value="1"/>
</dbReference>
<dbReference type="InterPro" id="IPR015421">
    <property type="entry name" value="PyrdxlP-dep_Trfase_major"/>
</dbReference>
<evidence type="ECO:0000313" key="3">
    <source>
        <dbReference type="Proteomes" id="UP000831787"/>
    </source>
</evidence>
<sequence>MKSSDKLALFGGPAVRSTYIPYGRQWIDDTDIEAVIEVLKSDYLTTGPKIEQFEQAIAHFVGAKFAVAFSSGTAALHAACFAAGINEESQVITSPMTFAASANCVLYMGGTPVFADIDPHTYNISPASVREKLTSKTKAIIPVDFTGQPAAYKEIREIAKENNLVVIEDAAHAIGAKYKGAPVGSFNDMTMFSFHPVKHITTGEGGMITTNNESYYQKLVQFRSHGITRDSAKLSIKDEPYYYEMQHLGFNYRLTDLQAALGLSQLQKLDHFIKKRKHIVSLYNESFKDHPALIPPFQAKEAESSWHLYIIRLNLNRLTTSRKEIVAALHGENIGVNVHYIPVHQHPYYQNKGFRTGECPEAEKLYQEIISLPLFPKMTEQDAQDVIHAVKKVLAYYASAHS</sequence>
<keyword evidence="1" id="KW-0663">Pyridoxal phosphate</keyword>